<keyword evidence="9 13" id="KW-1133">Transmembrane helix</keyword>
<proteinExistence type="inferred from homology"/>
<keyword evidence="16" id="KW-1185">Reference proteome</keyword>
<feature type="transmembrane region" description="Helical" evidence="13">
    <location>
        <begin position="127"/>
        <end position="150"/>
    </location>
</feature>
<dbReference type="GO" id="GO:0020037">
    <property type="term" value="F:heme binding"/>
    <property type="evidence" value="ECO:0007669"/>
    <property type="project" value="TreeGrafter"/>
</dbReference>
<protein>
    <submittedName>
        <fullName evidence="15">Cytochrome b</fullName>
    </submittedName>
</protein>
<dbReference type="SUPFAM" id="SSF81342">
    <property type="entry name" value="Transmembrane di-heme cytochromes"/>
    <property type="match status" value="1"/>
</dbReference>
<evidence type="ECO:0000256" key="12">
    <source>
        <dbReference type="ARBA" id="ARBA00037975"/>
    </source>
</evidence>
<name>A0A4R5M167_9BURK</name>
<feature type="transmembrane region" description="Helical" evidence="13">
    <location>
        <begin position="178"/>
        <end position="198"/>
    </location>
</feature>
<dbReference type="Pfam" id="PF01292">
    <property type="entry name" value="Ni_hydr_CYTB"/>
    <property type="match status" value="1"/>
</dbReference>
<dbReference type="GO" id="GO:0046872">
    <property type="term" value="F:metal ion binding"/>
    <property type="evidence" value="ECO:0007669"/>
    <property type="project" value="UniProtKB-KW"/>
</dbReference>
<evidence type="ECO:0000313" key="16">
    <source>
        <dbReference type="Proteomes" id="UP000295722"/>
    </source>
</evidence>
<feature type="transmembrane region" description="Helical" evidence="13">
    <location>
        <begin position="55"/>
        <end position="74"/>
    </location>
</feature>
<accession>A0A4R5M167</accession>
<dbReference type="InterPro" id="IPR052168">
    <property type="entry name" value="Cytochrome_b561_oxidase"/>
</dbReference>
<dbReference type="GO" id="GO:0005886">
    <property type="term" value="C:plasma membrane"/>
    <property type="evidence" value="ECO:0007669"/>
    <property type="project" value="UniProtKB-SubCell"/>
</dbReference>
<evidence type="ECO:0000256" key="6">
    <source>
        <dbReference type="ARBA" id="ARBA00022692"/>
    </source>
</evidence>
<keyword evidence="8" id="KW-0249">Electron transport</keyword>
<keyword evidence="4" id="KW-1003">Cell membrane</keyword>
<dbReference type="EMBL" id="SMRP01000025">
    <property type="protein sequence ID" value="TDG19002.1"/>
    <property type="molecule type" value="Genomic_DNA"/>
</dbReference>
<feature type="domain" description="Cytochrome b561 bacterial/Ni-hydrogenase" evidence="14">
    <location>
        <begin position="48"/>
        <end position="213"/>
    </location>
</feature>
<keyword evidence="5" id="KW-0349">Heme</keyword>
<dbReference type="PANTHER" id="PTHR30529">
    <property type="entry name" value="CYTOCHROME B561"/>
    <property type="match status" value="1"/>
</dbReference>
<comment type="similarity">
    <text evidence="12">Belongs to the cytochrome b561 family.</text>
</comment>
<gene>
    <name evidence="15" type="ORF">EYW47_32280</name>
</gene>
<keyword evidence="11 13" id="KW-0472">Membrane</keyword>
<keyword evidence="10" id="KW-0408">Iron</keyword>
<evidence type="ECO:0000256" key="4">
    <source>
        <dbReference type="ARBA" id="ARBA00022475"/>
    </source>
</evidence>
<evidence type="ECO:0000256" key="7">
    <source>
        <dbReference type="ARBA" id="ARBA00022723"/>
    </source>
</evidence>
<evidence type="ECO:0000256" key="1">
    <source>
        <dbReference type="ARBA" id="ARBA00001970"/>
    </source>
</evidence>
<evidence type="ECO:0000313" key="15">
    <source>
        <dbReference type="EMBL" id="TDG19002.1"/>
    </source>
</evidence>
<dbReference type="InterPro" id="IPR016174">
    <property type="entry name" value="Di-haem_cyt_TM"/>
</dbReference>
<dbReference type="InterPro" id="IPR011577">
    <property type="entry name" value="Cyt_b561_bac/Ni-Hgenase"/>
</dbReference>
<evidence type="ECO:0000256" key="8">
    <source>
        <dbReference type="ARBA" id="ARBA00022982"/>
    </source>
</evidence>
<evidence type="ECO:0000256" key="5">
    <source>
        <dbReference type="ARBA" id="ARBA00022617"/>
    </source>
</evidence>
<dbReference type="GO" id="GO:0022904">
    <property type="term" value="P:respiratory electron transport chain"/>
    <property type="evidence" value="ECO:0007669"/>
    <property type="project" value="InterPro"/>
</dbReference>
<dbReference type="OrthoDB" id="1247465at2"/>
<evidence type="ECO:0000256" key="10">
    <source>
        <dbReference type="ARBA" id="ARBA00023004"/>
    </source>
</evidence>
<evidence type="ECO:0000256" key="11">
    <source>
        <dbReference type="ARBA" id="ARBA00023136"/>
    </source>
</evidence>
<evidence type="ECO:0000256" key="3">
    <source>
        <dbReference type="ARBA" id="ARBA00022448"/>
    </source>
</evidence>
<dbReference type="GO" id="GO:0009055">
    <property type="term" value="F:electron transfer activity"/>
    <property type="evidence" value="ECO:0007669"/>
    <property type="project" value="InterPro"/>
</dbReference>
<comment type="caution">
    <text evidence="15">The sequence shown here is derived from an EMBL/GenBank/DDBJ whole genome shotgun (WGS) entry which is preliminary data.</text>
</comment>
<evidence type="ECO:0000259" key="14">
    <source>
        <dbReference type="Pfam" id="PF01292"/>
    </source>
</evidence>
<evidence type="ECO:0000256" key="9">
    <source>
        <dbReference type="ARBA" id="ARBA00022989"/>
    </source>
</evidence>
<keyword evidence="7" id="KW-0479">Metal-binding</keyword>
<dbReference type="PANTHER" id="PTHR30529:SF1">
    <property type="entry name" value="CYTOCHROME B561 HOMOLOG 2"/>
    <property type="match status" value="1"/>
</dbReference>
<dbReference type="Gene3D" id="1.20.950.20">
    <property type="entry name" value="Transmembrane di-heme cytochromes, Chain C"/>
    <property type="match status" value="1"/>
</dbReference>
<keyword evidence="3" id="KW-0813">Transport</keyword>
<comment type="cofactor">
    <cofactor evidence="1">
        <name>heme b</name>
        <dbReference type="ChEBI" id="CHEBI:60344"/>
    </cofactor>
</comment>
<dbReference type="Proteomes" id="UP000295722">
    <property type="component" value="Unassembled WGS sequence"/>
</dbReference>
<dbReference type="AlphaFoldDB" id="A0A4R5M167"/>
<reference evidence="15 16" key="1">
    <citation type="submission" date="2019-03" db="EMBL/GenBank/DDBJ databases">
        <title>Paraburkholderia sp. 4M-K11, isolated from subtropical forest soil.</title>
        <authorList>
            <person name="Gao Z.-H."/>
            <person name="Qiu L.-H."/>
        </authorList>
    </citation>
    <scope>NUCLEOTIDE SEQUENCE [LARGE SCALE GENOMIC DNA]</scope>
    <source>
        <strain evidence="15 16">4M-K11</strain>
    </source>
</reference>
<evidence type="ECO:0000256" key="2">
    <source>
        <dbReference type="ARBA" id="ARBA00004651"/>
    </source>
</evidence>
<comment type="subcellular location">
    <subcellularLocation>
        <location evidence="2">Cell membrane</location>
        <topology evidence="2">Multi-pass membrane protein</topology>
    </subcellularLocation>
</comment>
<keyword evidence="6 13" id="KW-0812">Transmembrane</keyword>
<organism evidence="15 16">
    <name type="scientific">Paraburkholderia silviterrae</name>
    <dbReference type="NCBI Taxonomy" id="2528715"/>
    <lineage>
        <taxon>Bacteria</taxon>
        <taxon>Pseudomonadati</taxon>
        <taxon>Pseudomonadota</taxon>
        <taxon>Betaproteobacteria</taxon>
        <taxon>Burkholderiales</taxon>
        <taxon>Burkholderiaceae</taxon>
        <taxon>Paraburkholderia</taxon>
    </lineage>
</organism>
<sequence length="213" mass="23516">MRANRMPPAAMQCCPHSGEAPTLAAPDNRSGRPGLDRLKLASRPALDRYDGVARFFHWTFAACIVYASVAGYTLTRIASGPVHHFLSQLNMSIGTVLIVLFPFRAGWKLVRTEPRAMRGVSVRQQSLAHGVHGVLYLTMFAVLTSGFLMVPNGYSFLGLFEIHTPFQRGPLTDELFTVHRASCALLAGLVVLHVLAVIKHQLIARNDVLRRML</sequence>
<evidence type="ECO:0000256" key="13">
    <source>
        <dbReference type="SAM" id="Phobius"/>
    </source>
</evidence>
<feature type="transmembrane region" description="Helical" evidence="13">
    <location>
        <begin position="86"/>
        <end position="107"/>
    </location>
</feature>